<keyword evidence="4" id="KW-0547">Nucleotide-binding</keyword>
<evidence type="ECO:0000256" key="4">
    <source>
        <dbReference type="ARBA" id="ARBA00022741"/>
    </source>
</evidence>
<evidence type="ECO:0000256" key="5">
    <source>
        <dbReference type="ARBA" id="ARBA00022777"/>
    </source>
</evidence>
<evidence type="ECO:0000256" key="1">
    <source>
        <dbReference type="ARBA" id="ARBA00009684"/>
    </source>
</evidence>
<keyword evidence="5" id="KW-0418">Kinase</keyword>
<dbReference type="PIRSF" id="PIRSF010376">
    <property type="entry name" value="IspE"/>
    <property type="match status" value="1"/>
</dbReference>
<keyword evidence="3" id="KW-0808">Transferase</keyword>
<dbReference type="EC" id="2.7.1.148" evidence="2"/>
<feature type="domain" description="GHMP kinase N-terminal" evidence="8">
    <location>
        <begin position="62"/>
        <end position="140"/>
    </location>
</feature>
<dbReference type="AlphaFoldDB" id="A0A381N5V6"/>
<dbReference type="InterPro" id="IPR006204">
    <property type="entry name" value="GHMP_kinase_N_dom"/>
</dbReference>
<dbReference type="InterPro" id="IPR014721">
    <property type="entry name" value="Ribsml_uS5_D2-typ_fold_subgr"/>
</dbReference>
<sequence>MMEINSYAKINLGLHILNKRQDSLHNIITVFQEIDFYDQISIEKSDDFIFETNVDWLDKKNNTCIQAFEATKEKFPNISNIKINLVKNIPTSAGLGGGSSNGTAVLKGMNELFALKMSQDELIELSKKISADSPFFVNGGLQVGEGTGGDLSPIESNLNDVYILLVMPDIKIDTKNAYKKCLLKDKTNIKFAGMLGELKNYDLSSELFYNDFEVYVFKTHPEIGKIKLKILDLGAQYASLSGSGSTVFGIFSNKQDALKAHQFFSLHFSAIVTSPKI</sequence>
<evidence type="ECO:0000259" key="9">
    <source>
        <dbReference type="Pfam" id="PF08544"/>
    </source>
</evidence>
<accession>A0A381N5V6</accession>
<dbReference type="SUPFAM" id="SSF55060">
    <property type="entry name" value="GHMP Kinase, C-terminal domain"/>
    <property type="match status" value="1"/>
</dbReference>
<dbReference type="Pfam" id="PF08544">
    <property type="entry name" value="GHMP_kinases_C"/>
    <property type="match status" value="1"/>
</dbReference>
<protein>
    <recommendedName>
        <fullName evidence="2">4-(cytidine 5'-diphospho)-2-C-methyl-D-erythritol kinase</fullName>
        <ecNumber evidence="2">2.7.1.148</ecNumber>
    </recommendedName>
    <alternativeName>
        <fullName evidence="7">4-(cytidine-5'-diphospho)-2-C-methyl-D-erythritol kinase</fullName>
    </alternativeName>
</protein>
<evidence type="ECO:0000256" key="3">
    <source>
        <dbReference type="ARBA" id="ARBA00022679"/>
    </source>
</evidence>
<dbReference type="InterPro" id="IPR020568">
    <property type="entry name" value="Ribosomal_Su5_D2-typ_SF"/>
</dbReference>
<dbReference type="HAMAP" id="MF_00061">
    <property type="entry name" value="IspE"/>
    <property type="match status" value="1"/>
</dbReference>
<evidence type="ECO:0000256" key="7">
    <source>
        <dbReference type="ARBA" id="ARBA00032554"/>
    </source>
</evidence>
<dbReference type="Pfam" id="PF00288">
    <property type="entry name" value="GHMP_kinases_N"/>
    <property type="match status" value="1"/>
</dbReference>
<dbReference type="NCBIfam" id="TIGR00154">
    <property type="entry name" value="ispE"/>
    <property type="match status" value="1"/>
</dbReference>
<gene>
    <name evidence="10" type="ORF">METZ01_LOCUS1882</name>
</gene>
<evidence type="ECO:0000256" key="2">
    <source>
        <dbReference type="ARBA" id="ARBA00012052"/>
    </source>
</evidence>
<dbReference type="Gene3D" id="3.30.230.10">
    <property type="match status" value="1"/>
</dbReference>
<evidence type="ECO:0000259" key="8">
    <source>
        <dbReference type="Pfam" id="PF00288"/>
    </source>
</evidence>
<dbReference type="PANTHER" id="PTHR43527:SF2">
    <property type="entry name" value="4-DIPHOSPHOCYTIDYL-2-C-METHYL-D-ERYTHRITOL KINASE, CHLOROPLASTIC"/>
    <property type="match status" value="1"/>
</dbReference>
<dbReference type="GO" id="GO:0050515">
    <property type="term" value="F:4-(cytidine 5'-diphospho)-2-C-methyl-D-erythritol kinase activity"/>
    <property type="evidence" value="ECO:0007669"/>
    <property type="project" value="UniProtKB-EC"/>
</dbReference>
<dbReference type="GO" id="GO:0005524">
    <property type="term" value="F:ATP binding"/>
    <property type="evidence" value="ECO:0007669"/>
    <property type="project" value="UniProtKB-KW"/>
</dbReference>
<proteinExistence type="inferred from homology"/>
<dbReference type="InterPro" id="IPR004424">
    <property type="entry name" value="IspE"/>
</dbReference>
<feature type="domain" description="GHMP kinase C-terminal" evidence="9">
    <location>
        <begin position="206"/>
        <end position="265"/>
    </location>
</feature>
<organism evidence="10">
    <name type="scientific">marine metagenome</name>
    <dbReference type="NCBI Taxonomy" id="408172"/>
    <lineage>
        <taxon>unclassified sequences</taxon>
        <taxon>metagenomes</taxon>
        <taxon>ecological metagenomes</taxon>
    </lineage>
</organism>
<dbReference type="SUPFAM" id="SSF54211">
    <property type="entry name" value="Ribosomal protein S5 domain 2-like"/>
    <property type="match status" value="1"/>
</dbReference>
<comment type="similarity">
    <text evidence="1">Belongs to the GHMP kinase family. IspE subfamily.</text>
</comment>
<reference evidence="10" key="1">
    <citation type="submission" date="2018-05" db="EMBL/GenBank/DDBJ databases">
        <authorList>
            <person name="Lanie J.A."/>
            <person name="Ng W.-L."/>
            <person name="Kazmierczak K.M."/>
            <person name="Andrzejewski T.M."/>
            <person name="Davidsen T.M."/>
            <person name="Wayne K.J."/>
            <person name="Tettelin H."/>
            <person name="Glass J.I."/>
            <person name="Rusch D."/>
            <person name="Podicherti R."/>
            <person name="Tsui H.-C.T."/>
            <person name="Winkler M.E."/>
        </authorList>
    </citation>
    <scope>NUCLEOTIDE SEQUENCE</scope>
</reference>
<dbReference type="InterPro" id="IPR036554">
    <property type="entry name" value="GHMP_kinase_C_sf"/>
</dbReference>
<dbReference type="EMBL" id="UINC01000099">
    <property type="protein sequence ID" value="SUZ49028.1"/>
    <property type="molecule type" value="Genomic_DNA"/>
</dbReference>
<evidence type="ECO:0000313" key="10">
    <source>
        <dbReference type="EMBL" id="SUZ49028.1"/>
    </source>
</evidence>
<name>A0A381N5V6_9ZZZZ</name>
<keyword evidence="6" id="KW-0067">ATP-binding</keyword>
<dbReference type="PANTHER" id="PTHR43527">
    <property type="entry name" value="4-DIPHOSPHOCYTIDYL-2-C-METHYL-D-ERYTHRITOL KINASE, CHLOROPLASTIC"/>
    <property type="match status" value="1"/>
</dbReference>
<dbReference type="Gene3D" id="3.30.70.890">
    <property type="entry name" value="GHMP kinase, C-terminal domain"/>
    <property type="match status" value="1"/>
</dbReference>
<evidence type="ECO:0000256" key="6">
    <source>
        <dbReference type="ARBA" id="ARBA00022840"/>
    </source>
</evidence>
<dbReference type="GO" id="GO:0016114">
    <property type="term" value="P:terpenoid biosynthetic process"/>
    <property type="evidence" value="ECO:0007669"/>
    <property type="project" value="InterPro"/>
</dbReference>
<dbReference type="InterPro" id="IPR013750">
    <property type="entry name" value="GHMP_kinase_C_dom"/>
</dbReference>